<dbReference type="InterPro" id="IPR043129">
    <property type="entry name" value="ATPase_NBD"/>
</dbReference>
<gene>
    <name evidence="1" type="ORF">FRACYDRAFT_241268</name>
</gene>
<evidence type="ECO:0000313" key="1">
    <source>
        <dbReference type="EMBL" id="OEU14712.1"/>
    </source>
</evidence>
<name>A0A1E7F968_9STRA</name>
<organism evidence="1 2">
    <name type="scientific">Fragilariopsis cylindrus CCMP1102</name>
    <dbReference type="NCBI Taxonomy" id="635003"/>
    <lineage>
        <taxon>Eukaryota</taxon>
        <taxon>Sar</taxon>
        <taxon>Stramenopiles</taxon>
        <taxon>Ochrophyta</taxon>
        <taxon>Bacillariophyta</taxon>
        <taxon>Bacillariophyceae</taxon>
        <taxon>Bacillariophycidae</taxon>
        <taxon>Bacillariales</taxon>
        <taxon>Bacillariaceae</taxon>
        <taxon>Fragilariopsis</taxon>
    </lineage>
</organism>
<dbReference type="OrthoDB" id="337660at2759"/>
<proteinExistence type="predicted"/>
<dbReference type="EMBL" id="KV784360">
    <property type="protein sequence ID" value="OEU14712.1"/>
    <property type="molecule type" value="Genomic_DNA"/>
</dbReference>
<evidence type="ECO:0000313" key="2">
    <source>
        <dbReference type="Proteomes" id="UP000095751"/>
    </source>
</evidence>
<accession>A0A1E7F968</accession>
<protein>
    <recommendedName>
        <fullName evidence="3">Actin-like ATPase domain-containing protein</fullName>
    </recommendedName>
</protein>
<dbReference type="InParanoid" id="A0A1E7F968"/>
<sequence length="369" mass="41703">MTATTTTASTRVGRLTSSTVSSSKAFRIEPVPIILDIGSTNVRVGYAGNSRPQHLINMDNAIFENEYQYEVKSTKASDASKERNNKKSKTKTESEWYLILSPLIERVFDGLMCKPRRVVCLYSNKRYAPLSFQKAIQQHLWNRGVPAMVELDQLQCLPISQGWKRGLVVQISREEAVCICHADGQLLPYTYQMIPSGGYKNWLQPQTIDGKTEYVLPQRDSKDNKNDDDASMSSLVSAILSCLQSCPRDLRLHVAKNVLFCGDGVFLLPDLPRRAMKRVQDILQNNKHDKEGNDEYNSMVIDINFASVPINVTSLRPLASSLSLISCAPYRADWICWVGASLWATVWNKYSDEETPIPWKYYTLEGGFQ</sequence>
<dbReference type="SUPFAM" id="SSF53067">
    <property type="entry name" value="Actin-like ATPase domain"/>
    <property type="match status" value="2"/>
</dbReference>
<dbReference type="KEGG" id="fcy:FRACYDRAFT_241268"/>
<reference evidence="1 2" key="1">
    <citation type="submission" date="2016-09" db="EMBL/GenBank/DDBJ databases">
        <title>Extensive genetic diversity and differential bi-allelic expression allows diatom success in the polar Southern Ocean.</title>
        <authorList>
            <consortium name="DOE Joint Genome Institute"/>
            <person name="Mock T."/>
            <person name="Otillar R.P."/>
            <person name="Strauss J."/>
            <person name="Dupont C."/>
            <person name="Frickenhaus S."/>
            <person name="Maumus F."/>
            <person name="Mcmullan M."/>
            <person name="Sanges R."/>
            <person name="Schmutz J."/>
            <person name="Toseland A."/>
            <person name="Valas R."/>
            <person name="Veluchamy A."/>
            <person name="Ward B.J."/>
            <person name="Allen A."/>
            <person name="Barry K."/>
            <person name="Falciatore A."/>
            <person name="Ferrante M."/>
            <person name="Fortunato A.E."/>
            <person name="Gloeckner G."/>
            <person name="Gruber A."/>
            <person name="Hipkin R."/>
            <person name="Janech M."/>
            <person name="Kroth P."/>
            <person name="Leese F."/>
            <person name="Lindquist E."/>
            <person name="Lyon B.R."/>
            <person name="Martin J."/>
            <person name="Mayer C."/>
            <person name="Parker M."/>
            <person name="Quesneville H."/>
            <person name="Raymond J."/>
            <person name="Uhlig C."/>
            <person name="Valentin K.U."/>
            <person name="Worden A.Z."/>
            <person name="Armbrust E.V."/>
            <person name="Bowler C."/>
            <person name="Green B."/>
            <person name="Moulton V."/>
            <person name="Van Oosterhout C."/>
            <person name="Grigoriev I."/>
        </authorList>
    </citation>
    <scope>NUCLEOTIDE SEQUENCE [LARGE SCALE GENOMIC DNA]</scope>
    <source>
        <strain evidence="1 2">CCMP1102</strain>
    </source>
</reference>
<keyword evidence="2" id="KW-1185">Reference proteome</keyword>
<dbReference type="Gene3D" id="3.30.420.40">
    <property type="match status" value="2"/>
</dbReference>
<dbReference type="AlphaFoldDB" id="A0A1E7F968"/>
<evidence type="ECO:0008006" key="3">
    <source>
        <dbReference type="Google" id="ProtNLM"/>
    </source>
</evidence>
<dbReference type="Proteomes" id="UP000095751">
    <property type="component" value="Unassembled WGS sequence"/>
</dbReference>